<feature type="compositionally biased region" description="Acidic residues" evidence="1">
    <location>
        <begin position="167"/>
        <end position="176"/>
    </location>
</feature>
<organism evidence="2 4">
    <name type="scientific">Leuconostoc inhae</name>
    <dbReference type="NCBI Taxonomy" id="178001"/>
    <lineage>
        <taxon>Bacteria</taxon>
        <taxon>Bacillati</taxon>
        <taxon>Bacillota</taxon>
        <taxon>Bacilli</taxon>
        <taxon>Lactobacillales</taxon>
        <taxon>Lactobacillaceae</taxon>
        <taxon>Leuconostoc</taxon>
    </lineage>
</organism>
<feature type="region of interest" description="Disordered" evidence="1">
    <location>
        <begin position="131"/>
        <end position="184"/>
    </location>
</feature>
<keyword evidence="5" id="KW-1185">Reference proteome</keyword>
<proteinExistence type="predicted"/>
<evidence type="ECO:0000313" key="5">
    <source>
        <dbReference type="Proteomes" id="UP000199047"/>
    </source>
</evidence>
<dbReference type="Proteomes" id="UP000199047">
    <property type="component" value="Unassembled WGS sequence"/>
</dbReference>
<name>A0AAN2QUM7_9LACO</name>
<dbReference type="Proteomes" id="UP000198868">
    <property type="component" value="Unassembled WGS sequence"/>
</dbReference>
<sequence length="184" mass="20249">MVKPTGLQVSDVKKFSLAYFTKKDLGENRNRYKAAMTDAMYTQSVSEEQTPANQAYKGMVINQVVTDETIYIDAKNQAAIVTVDYTNTQLVDPGNLKTALKGQPNERTVKLEFVKQGKHYVVNSIKWVSLSDGTESDDTTDSDDEDHDSSSQSSSSSASSQKTSSDNESDNSDDDSTGSTFKVW</sequence>
<dbReference type="EMBL" id="FBTU01000013">
    <property type="protein sequence ID" value="CUW08360.1"/>
    <property type="molecule type" value="Genomic_DNA"/>
</dbReference>
<evidence type="ECO:0000313" key="3">
    <source>
        <dbReference type="EMBL" id="CUW17063.1"/>
    </source>
</evidence>
<comment type="caution">
    <text evidence="2">The sequence shown here is derived from an EMBL/GenBank/DDBJ whole genome shotgun (WGS) entry which is preliminary data.</text>
</comment>
<evidence type="ECO:0000313" key="2">
    <source>
        <dbReference type="EMBL" id="CUW08360.1"/>
    </source>
</evidence>
<accession>A0AAN2QUM7</accession>
<feature type="compositionally biased region" description="Low complexity" evidence="1">
    <location>
        <begin position="150"/>
        <end position="166"/>
    </location>
</feature>
<evidence type="ECO:0000256" key="1">
    <source>
        <dbReference type="SAM" id="MobiDB-lite"/>
    </source>
</evidence>
<dbReference type="EMBL" id="FBTB01000019">
    <property type="protein sequence ID" value="CUW17063.1"/>
    <property type="molecule type" value="Genomic_DNA"/>
</dbReference>
<evidence type="ECO:0000313" key="4">
    <source>
        <dbReference type="Proteomes" id="UP000198868"/>
    </source>
</evidence>
<dbReference type="AlphaFoldDB" id="A0AAN2QUM7"/>
<protein>
    <submittedName>
        <fullName evidence="2">Predicted transcriptional regulator of pyridoxine metabolism</fullName>
    </submittedName>
</protein>
<reference evidence="4 5" key="1">
    <citation type="submission" date="2015-12" db="EMBL/GenBank/DDBJ databases">
        <authorList>
            <person name="Andreevskaya M."/>
        </authorList>
    </citation>
    <scope>NUCLEOTIDE SEQUENCE [LARGE SCALE GENOMIC DNA]</scope>
    <source>
        <strain evidence="3 5">KSL4-2</strain>
        <strain evidence="2 4">PL111</strain>
    </source>
</reference>
<gene>
    <name evidence="3" type="ORF">KSL4_0606</name>
    <name evidence="2" type="ORF">PL111_0008</name>
</gene>
<feature type="compositionally biased region" description="Acidic residues" evidence="1">
    <location>
        <begin position="134"/>
        <end position="147"/>
    </location>
</feature>